<evidence type="ECO:0000256" key="2">
    <source>
        <dbReference type="ARBA" id="ARBA00022833"/>
    </source>
</evidence>
<feature type="region of interest" description="Disordered" evidence="7">
    <location>
        <begin position="45"/>
        <end position="70"/>
    </location>
</feature>
<keyword evidence="6" id="KW-0539">Nucleus</keyword>
<evidence type="ECO:0000256" key="4">
    <source>
        <dbReference type="ARBA" id="ARBA00023125"/>
    </source>
</evidence>
<reference evidence="10" key="1">
    <citation type="submission" date="2017-02" db="EMBL/GenBank/DDBJ databases">
        <authorList>
            <person name="Tafer H."/>
            <person name="Lopandic K."/>
        </authorList>
    </citation>
    <scope>NUCLEOTIDE SEQUENCE [LARGE SCALE GENOMIC DNA]</scope>
    <source>
        <strain evidence="10">CBS 366.77</strain>
    </source>
</reference>
<keyword evidence="10" id="KW-1185">Reference proteome</keyword>
<dbReference type="AlphaFoldDB" id="A0A3A2ZYL4"/>
<dbReference type="GO" id="GO:0005634">
    <property type="term" value="C:nucleus"/>
    <property type="evidence" value="ECO:0007669"/>
    <property type="project" value="UniProtKB-SubCell"/>
</dbReference>
<feature type="compositionally biased region" description="Polar residues" evidence="7">
    <location>
        <begin position="105"/>
        <end position="114"/>
    </location>
</feature>
<accession>A0A3A2ZYL4</accession>
<keyword evidence="8" id="KW-1133">Transmembrane helix</keyword>
<evidence type="ECO:0000313" key="10">
    <source>
        <dbReference type="Proteomes" id="UP000266188"/>
    </source>
</evidence>
<dbReference type="Proteomes" id="UP000266188">
    <property type="component" value="Unassembled WGS sequence"/>
</dbReference>
<evidence type="ECO:0000256" key="8">
    <source>
        <dbReference type="SAM" id="Phobius"/>
    </source>
</evidence>
<keyword evidence="5" id="KW-0804">Transcription</keyword>
<keyword evidence="8" id="KW-0812">Transmembrane</keyword>
<dbReference type="InterPro" id="IPR051089">
    <property type="entry name" value="prtT"/>
</dbReference>
<keyword evidence="3" id="KW-0805">Transcription regulation</keyword>
<feature type="region of interest" description="Disordered" evidence="7">
    <location>
        <begin position="94"/>
        <end position="114"/>
    </location>
</feature>
<evidence type="ECO:0000256" key="7">
    <source>
        <dbReference type="SAM" id="MobiDB-lite"/>
    </source>
</evidence>
<protein>
    <recommendedName>
        <fullName evidence="11">Transcription factor domain-containing protein</fullName>
    </recommendedName>
</protein>
<comment type="caution">
    <text evidence="9">The sequence shown here is derived from an EMBL/GenBank/DDBJ whole genome shotgun (WGS) entry which is preliminary data.</text>
</comment>
<keyword evidence="2" id="KW-0862">Zinc</keyword>
<sequence length="656" mass="72071">MLAGRRVSRKQAINHPKPGDSNASQKIISNLQDLLNKAQSLSLPSERDDLPETLGQSHDFSPKATNTDDNLALDDAENPLQLLARASDLQLSPGGVQGQKLPLPSRTSTFQPESCETDRLGAKSFFVPVRASRDIGPDLDPIDVGLVTLHEAESLFTFFYQNLAHTRWGLDPLIHSVSFVRSQSAFLLTSVLAAAALFLPSAAALSKRLSRHCKFLAHRVIAQRYRSVEIVLAFMVNVPWMAPGPCLGDDDTCSYIAMALTVALDLSLSKIVTPSSVFDGAIRRMIARADCIDAKRALHIDGFDDVDPESEWGRRLLRRRERTWIALFVVERGVCLARGRCYTVPTTTLLDNCDHWHISDIADSRDGPMNSMAVLRRDLDKLLKQVKQSCDSHHSTNSGSEVAHSIEATIESFYDRWYASWASAIGEGQPRTLPPYVEILVTHTRLSTYGGVMNHPTAPTEVKRFFRAAGLSSALNVMRAAIQGESRLKSMPNNTVIMISFAACSALGLGATSAGSRYSLAPSVQNLVEETADVLERIGVSPSHRNGASVLYGRFLRALIRRVSIDHNAQGHLRNTDTGENLQRSSPFGVYGTELSTIPTALWSEPLQFSAMSDDQIIDAVNRAGTTFGTAVPDVPLDDILTWDWFDWGNSPEFGF</sequence>
<dbReference type="PANTHER" id="PTHR31845">
    <property type="entry name" value="FINGER DOMAIN PROTEIN, PUTATIVE-RELATED"/>
    <property type="match status" value="1"/>
</dbReference>
<gene>
    <name evidence="9" type="ORF">PHISCL_03205</name>
</gene>
<proteinExistence type="predicted"/>
<evidence type="ECO:0000256" key="6">
    <source>
        <dbReference type="ARBA" id="ARBA00023242"/>
    </source>
</evidence>
<dbReference type="EMBL" id="MVGC01000080">
    <property type="protein sequence ID" value="RJE24454.1"/>
    <property type="molecule type" value="Genomic_DNA"/>
</dbReference>
<dbReference type="GO" id="GO:0000981">
    <property type="term" value="F:DNA-binding transcription factor activity, RNA polymerase II-specific"/>
    <property type="evidence" value="ECO:0007669"/>
    <property type="project" value="TreeGrafter"/>
</dbReference>
<comment type="subcellular location">
    <subcellularLocation>
        <location evidence="1">Nucleus</location>
    </subcellularLocation>
</comment>
<name>A0A3A2ZYL4_9EURO</name>
<evidence type="ECO:0000256" key="3">
    <source>
        <dbReference type="ARBA" id="ARBA00023015"/>
    </source>
</evidence>
<dbReference type="STRING" id="2070753.A0A3A2ZYL4"/>
<keyword evidence="8" id="KW-0472">Membrane</keyword>
<evidence type="ECO:0008006" key="11">
    <source>
        <dbReference type="Google" id="ProtNLM"/>
    </source>
</evidence>
<evidence type="ECO:0000313" key="9">
    <source>
        <dbReference type="EMBL" id="RJE24454.1"/>
    </source>
</evidence>
<feature type="region of interest" description="Disordered" evidence="7">
    <location>
        <begin position="1"/>
        <end position="24"/>
    </location>
</feature>
<feature type="transmembrane region" description="Helical" evidence="8">
    <location>
        <begin position="185"/>
        <end position="205"/>
    </location>
</feature>
<organism evidence="9 10">
    <name type="scientific">Aspergillus sclerotialis</name>
    <dbReference type="NCBI Taxonomy" id="2070753"/>
    <lineage>
        <taxon>Eukaryota</taxon>
        <taxon>Fungi</taxon>
        <taxon>Dikarya</taxon>
        <taxon>Ascomycota</taxon>
        <taxon>Pezizomycotina</taxon>
        <taxon>Eurotiomycetes</taxon>
        <taxon>Eurotiomycetidae</taxon>
        <taxon>Eurotiales</taxon>
        <taxon>Aspergillaceae</taxon>
        <taxon>Aspergillus</taxon>
        <taxon>Aspergillus subgen. Polypaecilum</taxon>
    </lineage>
</organism>
<evidence type="ECO:0000256" key="1">
    <source>
        <dbReference type="ARBA" id="ARBA00004123"/>
    </source>
</evidence>
<dbReference type="OrthoDB" id="3429912at2759"/>
<dbReference type="PANTHER" id="PTHR31845:SF17">
    <property type="entry name" value="ZN(II)2CYS6 TRANSCRIPTION FACTOR (EUROFUNG)"/>
    <property type="match status" value="1"/>
</dbReference>
<dbReference type="CDD" id="cd12148">
    <property type="entry name" value="fungal_TF_MHR"/>
    <property type="match status" value="1"/>
</dbReference>
<dbReference type="GO" id="GO:0000976">
    <property type="term" value="F:transcription cis-regulatory region binding"/>
    <property type="evidence" value="ECO:0007669"/>
    <property type="project" value="TreeGrafter"/>
</dbReference>
<keyword evidence="4" id="KW-0238">DNA-binding</keyword>
<evidence type="ECO:0000256" key="5">
    <source>
        <dbReference type="ARBA" id="ARBA00023163"/>
    </source>
</evidence>
<feature type="compositionally biased region" description="Polar residues" evidence="7">
    <location>
        <begin position="54"/>
        <end position="69"/>
    </location>
</feature>